<dbReference type="CDD" id="cd16359">
    <property type="entry name" value="VOC_BsCatE_like_C"/>
    <property type="match status" value="1"/>
</dbReference>
<dbReference type="InterPro" id="IPR029068">
    <property type="entry name" value="Glyas_Bleomycin-R_OHBP_Dase"/>
</dbReference>
<gene>
    <name evidence="3" type="primary">catE</name>
    <name evidence="3" type="ORF">PRECH8_25320</name>
</gene>
<accession>A0A916QEE3</accession>
<dbReference type="InterPro" id="IPR018146">
    <property type="entry name" value="Glyoxalase_1_CS"/>
</dbReference>
<dbReference type="InterPro" id="IPR037523">
    <property type="entry name" value="VOC_core"/>
</dbReference>
<protein>
    <submittedName>
        <fullName evidence="3">Catechol-2,3-dioxygenase</fullName>
    </submittedName>
</protein>
<evidence type="ECO:0000259" key="2">
    <source>
        <dbReference type="PROSITE" id="PS51819"/>
    </source>
</evidence>
<dbReference type="Proteomes" id="UP000654993">
    <property type="component" value="Unassembled WGS sequence"/>
</dbReference>
<dbReference type="PROSITE" id="PS00934">
    <property type="entry name" value="GLYOXALASE_I_1"/>
    <property type="match status" value="1"/>
</dbReference>
<comment type="caution">
    <text evidence="3">The sequence shown here is derived from an EMBL/GenBank/DDBJ whole genome shotgun (WGS) entry which is preliminary data.</text>
</comment>
<feature type="domain" description="VOC" evidence="2">
    <location>
        <begin position="169"/>
        <end position="289"/>
    </location>
</feature>
<dbReference type="InterPro" id="IPR004360">
    <property type="entry name" value="Glyas_Fos-R_dOase_dom"/>
</dbReference>
<reference evidence="3" key="1">
    <citation type="submission" date="2020-08" db="EMBL/GenBank/DDBJ databases">
        <authorList>
            <person name="Uke A."/>
            <person name="Chhe C."/>
            <person name="Baramee S."/>
            <person name="Kosugi A."/>
        </authorList>
    </citation>
    <scope>NUCLEOTIDE SEQUENCE</scope>
    <source>
        <strain evidence="3">DA-C8</strain>
    </source>
</reference>
<dbReference type="SUPFAM" id="SSF54593">
    <property type="entry name" value="Glyoxalase/Bleomycin resistance protein/Dihydroxybiphenyl dioxygenase"/>
    <property type="match status" value="2"/>
</dbReference>
<dbReference type="RefSeq" id="WP_200967442.1">
    <property type="nucleotide sequence ID" value="NZ_BMAQ01000039.1"/>
</dbReference>
<dbReference type="AlphaFoldDB" id="A0A916QEE3"/>
<keyword evidence="1" id="KW-0479">Metal-binding</keyword>
<feature type="domain" description="VOC" evidence="2">
    <location>
        <begin position="9"/>
        <end position="126"/>
    </location>
</feature>
<evidence type="ECO:0000313" key="3">
    <source>
        <dbReference type="EMBL" id="GFR39236.1"/>
    </source>
</evidence>
<dbReference type="PANTHER" id="PTHR43279">
    <property type="entry name" value="CATECHOL-2,3-DIOXYGENASE"/>
    <property type="match status" value="1"/>
</dbReference>
<dbReference type="GO" id="GO:0004462">
    <property type="term" value="F:lactoylglutathione lyase activity"/>
    <property type="evidence" value="ECO:0007669"/>
    <property type="project" value="InterPro"/>
</dbReference>
<evidence type="ECO:0000313" key="4">
    <source>
        <dbReference type="Proteomes" id="UP000654993"/>
    </source>
</evidence>
<reference evidence="3" key="2">
    <citation type="journal article" date="2021" name="Data Brief">
        <title>Draft genome sequence data of the facultative, thermophilic, xylanolytic bacterium Paenibacillus sp. strain DA-C8.</title>
        <authorList>
            <person name="Chhe C."/>
            <person name="Uke A."/>
            <person name="Baramee S."/>
            <person name="Ungkulpasvich U."/>
            <person name="Tachaapaikoon C."/>
            <person name="Pason P."/>
            <person name="Waeonukul R."/>
            <person name="Ratanakhanokchai K."/>
            <person name="Kosugi A."/>
        </authorList>
    </citation>
    <scope>NUCLEOTIDE SEQUENCE</scope>
    <source>
        <strain evidence="3">DA-C8</strain>
    </source>
</reference>
<proteinExistence type="predicted"/>
<dbReference type="PANTHER" id="PTHR43279:SF1">
    <property type="entry name" value="CATECHOL-2,3-DIOXYGENASE"/>
    <property type="match status" value="1"/>
</dbReference>
<dbReference type="Gene3D" id="3.10.180.10">
    <property type="entry name" value="2,3-Dihydroxybiphenyl 1,2-Dioxygenase, domain 1"/>
    <property type="match status" value="2"/>
</dbReference>
<organism evidence="3 4">
    <name type="scientific">Insulibacter thermoxylanivorax</name>
    <dbReference type="NCBI Taxonomy" id="2749268"/>
    <lineage>
        <taxon>Bacteria</taxon>
        <taxon>Bacillati</taxon>
        <taxon>Bacillota</taxon>
        <taxon>Bacilli</taxon>
        <taxon>Bacillales</taxon>
        <taxon>Paenibacillaceae</taxon>
        <taxon>Insulibacter</taxon>
    </lineage>
</organism>
<dbReference type="Pfam" id="PF00903">
    <property type="entry name" value="Glyoxalase"/>
    <property type="match status" value="2"/>
</dbReference>
<sequence>MTKIHPNIEMGEVKLRVSQLERSIAFYEEIIGMRVLSRGEGMAELGAEEGKTLLVLEQIPDPSVKRPRRTTGLYHFAVLLPTRRDLGVFLKQVMDKGIEIGQADHAVSEALYISDPDDHGIEIYRDRPRIEWEYQPNGYIHMVTEPIDWRGLLHEAEGHEWHGLPAGTKIGHVHLHVNDLNAAKRFYCDQLGFDMMLDGSSGWGALFIAAGGYHHHLGLNIWAGAGAPRPPAGSPALDYYTILLPDETALQSLLDQLHRAGVEWSEAADGWYLEDPAGNRIRLNVMNAA</sequence>
<dbReference type="PROSITE" id="PS51819">
    <property type="entry name" value="VOC"/>
    <property type="match status" value="2"/>
</dbReference>
<name>A0A916QEE3_9BACL</name>
<keyword evidence="4" id="KW-1185">Reference proteome</keyword>
<evidence type="ECO:0000256" key="1">
    <source>
        <dbReference type="ARBA" id="ARBA00022723"/>
    </source>
</evidence>
<dbReference type="EMBL" id="BMAQ01000039">
    <property type="protein sequence ID" value="GFR39236.1"/>
    <property type="molecule type" value="Genomic_DNA"/>
</dbReference>
<dbReference type="GO" id="GO:0046872">
    <property type="term" value="F:metal ion binding"/>
    <property type="evidence" value="ECO:0007669"/>
    <property type="project" value="UniProtKB-KW"/>
</dbReference>